<name>A0ABR2MVV5_9ASPA</name>
<dbReference type="InterPro" id="IPR003323">
    <property type="entry name" value="OTU_dom"/>
</dbReference>
<evidence type="ECO:0000313" key="2">
    <source>
        <dbReference type="EMBL" id="KAK8967759.1"/>
    </source>
</evidence>
<feature type="domain" description="OTU" evidence="1">
    <location>
        <begin position="61"/>
        <end position="85"/>
    </location>
</feature>
<evidence type="ECO:0000313" key="3">
    <source>
        <dbReference type="Proteomes" id="UP001412067"/>
    </source>
</evidence>
<evidence type="ECO:0000259" key="1">
    <source>
        <dbReference type="PROSITE" id="PS50802"/>
    </source>
</evidence>
<reference evidence="2 3" key="1">
    <citation type="journal article" date="2022" name="Nat. Plants">
        <title>Genomes of leafy and leafless Platanthera orchids illuminate the evolution of mycoheterotrophy.</title>
        <authorList>
            <person name="Li M.H."/>
            <person name="Liu K.W."/>
            <person name="Li Z."/>
            <person name="Lu H.C."/>
            <person name="Ye Q.L."/>
            <person name="Zhang D."/>
            <person name="Wang J.Y."/>
            <person name="Li Y.F."/>
            <person name="Zhong Z.M."/>
            <person name="Liu X."/>
            <person name="Yu X."/>
            <person name="Liu D.K."/>
            <person name="Tu X.D."/>
            <person name="Liu B."/>
            <person name="Hao Y."/>
            <person name="Liao X.Y."/>
            <person name="Jiang Y.T."/>
            <person name="Sun W.H."/>
            <person name="Chen J."/>
            <person name="Chen Y.Q."/>
            <person name="Ai Y."/>
            <person name="Zhai J.W."/>
            <person name="Wu S.S."/>
            <person name="Zhou Z."/>
            <person name="Hsiao Y.Y."/>
            <person name="Wu W.L."/>
            <person name="Chen Y.Y."/>
            <person name="Lin Y.F."/>
            <person name="Hsu J.L."/>
            <person name="Li C.Y."/>
            <person name="Wang Z.W."/>
            <person name="Zhao X."/>
            <person name="Zhong W.Y."/>
            <person name="Ma X.K."/>
            <person name="Ma L."/>
            <person name="Huang J."/>
            <person name="Chen G.Z."/>
            <person name="Huang M.Z."/>
            <person name="Huang L."/>
            <person name="Peng D.H."/>
            <person name="Luo Y.B."/>
            <person name="Zou S.Q."/>
            <person name="Chen S.P."/>
            <person name="Lan S."/>
            <person name="Tsai W.C."/>
            <person name="Van de Peer Y."/>
            <person name="Liu Z.J."/>
        </authorList>
    </citation>
    <scope>NUCLEOTIDE SEQUENCE [LARGE SCALE GENOMIC DNA]</scope>
    <source>
        <strain evidence="2">Lor288</strain>
    </source>
</reference>
<accession>A0ABR2MVV5</accession>
<dbReference type="EMBL" id="JBBWWR010000004">
    <property type="protein sequence ID" value="KAK8967759.1"/>
    <property type="molecule type" value="Genomic_DNA"/>
</dbReference>
<sequence>MAVGRRPSNEALLLQLQDGTAKFELASLSVTRAIPVLRFFARIGSPLNAISPVMMKRPEFYSVQKVTADGRCMFRALYRGDSIHF</sequence>
<comment type="caution">
    <text evidence="2">The sequence shown here is derived from an EMBL/GenBank/DDBJ whole genome shotgun (WGS) entry which is preliminary data.</text>
</comment>
<keyword evidence="3" id="KW-1185">Reference proteome</keyword>
<gene>
    <name evidence="2" type="ORF">KSP40_PGU009241</name>
</gene>
<proteinExistence type="predicted"/>
<organism evidence="2 3">
    <name type="scientific">Platanthera guangdongensis</name>
    <dbReference type="NCBI Taxonomy" id="2320717"/>
    <lineage>
        <taxon>Eukaryota</taxon>
        <taxon>Viridiplantae</taxon>
        <taxon>Streptophyta</taxon>
        <taxon>Embryophyta</taxon>
        <taxon>Tracheophyta</taxon>
        <taxon>Spermatophyta</taxon>
        <taxon>Magnoliopsida</taxon>
        <taxon>Liliopsida</taxon>
        <taxon>Asparagales</taxon>
        <taxon>Orchidaceae</taxon>
        <taxon>Orchidoideae</taxon>
        <taxon>Orchideae</taxon>
        <taxon>Orchidinae</taxon>
        <taxon>Platanthera</taxon>
    </lineage>
</organism>
<dbReference type="PROSITE" id="PS50802">
    <property type="entry name" value="OTU"/>
    <property type="match status" value="1"/>
</dbReference>
<dbReference type="Proteomes" id="UP001412067">
    <property type="component" value="Unassembled WGS sequence"/>
</dbReference>
<protein>
    <recommendedName>
        <fullName evidence="1">OTU domain-containing protein</fullName>
    </recommendedName>
</protein>